<dbReference type="PROSITE" id="PS50005">
    <property type="entry name" value="TPR"/>
    <property type="match status" value="2"/>
</dbReference>
<dbReference type="PANTHER" id="PTHR44858:SF1">
    <property type="entry name" value="UDP-N-ACETYLGLUCOSAMINE--PEPTIDE N-ACETYLGLUCOSAMINYLTRANSFERASE SPINDLY-RELATED"/>
    <property type="match status" value="1"/>
</dbReference>
<feature type="chain" id="PRO_5037907375" evidence="4">
    <location>
        <begin position="23"/>
        <end position="369"/>
    </location>
</feature>
<proteinExistence type="predicted"/>
<dbReference type="SMART" id="SM00028">
    <property type="entry name" value="TPR"/>
    <property type="match status" value="5"/>
</dbReference>
<dbReference type="KEGG" id="bsei:KMZ68_08020"/>
<evidence type="ECO:0000313" key="6">
    <source>
        <dbReference type="Proteomes" id="UP000680805"/>
    </source>
</evidence>
<dbReference type="Pfam" id="PF13174">
    <property type="entry name" value="TPR_6"/>
    <property type="match status" value="1"/>
</dbReference>
<organism evidence="5 6">
    <name type="scientific">Bradyrhizobium sediminis</name>
    <dbReference type="NCBI Taxonomy" id="2840469"/>
    <lineage>
        <taxon>Bacteria</taxon>
        <taxon>Pseudomonadati</taxon>
        <taxon>Pseudomonadota</taxon>
        <taxon>Alphaproteobacteria</taxon>
        <taxon>Hyphomicrobiales</taxon>
        <taxon>Nitrobacteraceae</taxon>
        <taxon>Bradyrhizobium</taxon>
    </lineage>
</organism>
<dbReference type="InterPro" id="IPR011990">
    <property type="entry name" value="TPR-like_helical_dom_sf"/>
</dbReference>
<dbReference type="SUPFAM" id="SSF48452">
    <property type="entry name" value="TPR-like"/>
    <property type="match status" value="1"/>
</dbReference>
<keyword evidence="2 3" id="KW-0802">TPR repeat</keyword>
<dbReference type="EMBL" id="CP076135">
    <property type="protein sequence ID" value="QWG19760.1"/>
    <property type="molecule type" value="Genomic_DNA"/>
</dbReference>
<keyword evidence="1" id="KW-0677">Repeat</keyword>
<feature type="repeat" description="TPR" evidence="3">
    <location>
        <begin position="93"/>
        <end position="126"/>
    </location>
</feature>
<protein>
    <submittedName>
        <fullName evidence="5">Tetratricopeptide repeat protein</fullName>
    </submittedName>
</protein>
<dbReference type="PANTHER" id="PTHR44858">
    <property type="entry name" value="TETRATRICOPEPTIDE REPEAT PROTEIN 6"/>
    <property type="match status" value="1"/>
</dbReference>
<evidence type="ECO:0000256" key="3">
    <source>
        <dbReference type="PROSITE-ProRule" id="PRU00339"/>
    </source>
</evidence>
<evidence type="ECO:0000256" key="1">
    <source>
        <dbReference type="ARBA" id="ARBA00022737"/>
    </source>
</evidence>
<dbReference type="AlphaFoldDB" id="A0A975NRN8"/>
<dbReference type="Pfam" id="PF00515">
    <property type="entry name" value="TPR_1"/>
    <property type="match status" value="1"/>
</dbReference>
<dbReference type="InterPro" id="IPR019734">
    <property type="entry name" value="TPR_rpt"/>
</dbReference>
<dbReference type="InterPro" id="IPR050498">
    <property type="entry name" value="Ycf3"/>
</dbReference>
<dbReference type="RefSeq" id="WP_215615263.1">
    <property type="nucleotide sequence ID" value="NZ_CP076135.1"/>
</dbReference>
<evidence type="ECO:0000256" key="4">
    <source>
        <dbReference type="SAM" id="SignalP"/>
    </source>
</evidence>
<dbReference type="Proteomes" id="UP000680805">
    <property type="component" value="Chromosome"/>
</dbReference>
<keyword evidence="4" id="KW-0732">Signal</keyword>
<evidence type="ECO:0000256" key="2">
    <source>
        <dbReference type="ARBA" id="ARBA00022803"/>
    </source>
</evidence>
<dbReference type="Gene3D" id="1.25.40.10">
    <property type="entry name" value="Tetratricopeptide repeat domain"/>
    <property type="match status" value="2"/>
</dbReference>
<reference evidence="5" key="1">
    <citation type="submission" date="2021-06" db="EMBL/GenBank/DDBJ databases">
        <title>Bradyrhizobium sp. S2-11-2 Genome sequencing.</title>
        <authorList>
            <person name="Jin L."/>
        </authorList>
    </citation>
    <scope>NUCLEOTIDE SEQUENCE</scope>
    <source>
        <strain evidence="5">S2-11-2</strain>
    </source>
</reference>
<gene>
    <name evidence="5" type="ORF">KMZ68_08020</name>
</gene>
<feature type="repeat" description="TPR" evidence="3">
    <location>
        <begin position="59"/>
        <end position="92"/>
    </location>
</feature>
<evidence type="ECO:0000313" key="5">
    <source>
        <dbReference type="EMBL" id="QWG19760.1"/>
    </source>
</evidence>
<sequence>MRSLIAAFIATALSILASPGWAASQRDYDDCNQTKDQDRRIAGCTRVIDDRKEPAGNRAKAHYRRGIGWYVKGDFDRALADLSEAIRLDPKFTAAYNDRGIVFQEKRDYARAISDTTRAMELRGKASYEDYLTRANSFRLSGNPSAALDDIKAAGSAYPDQQGPSYFYFLGWNLYLLGRYDEAIDAMTSAIAQRADYYWAYFRRGASYDKKGDRAKAREDLQKAAAHIEAEYWDDEAKAVFAQFGLQSPTGLPVNAQSLVGMYDLYNLKRFRTAGELPAPASRMVIAAGDGGTIQAGSPSDVVKPESVWKSVGKLQGRHGYYDWKFEDGKTGRTDFVVTADNDLIGHVQISDPARQAQFNWWYLAKRRP</sequence>
<feature type="signal peptide" evidence="4">
    <location>
        <begin position="1"/>
        <end position="22"/>
    </location>
</feature>
<dbReference type="Pfam" id="PF13432">
    <property type="entry name" value="TPR_16"/>
    <property type="match status" value="1"/>
</dbReference>
<accession>A0A975NRN8</accession>
<name>A0A975NRN8_9BRAD</name>